<sequence length="333" mass="36865">MPVTDRLSDCEPVVTINRCISSIYAYRSNADAQSIRAAETKIGRAPPRSPNANDVVSVTVEDFVRMDDVDRAMAHVRSKASVAEQFLKSGWHKRVLLLTRAKHPWVTMQYVSLFRSHTVRASLIILKLVSAAAANALFFISAATTPDSDPDCAPPQNFAERMLRAGIVGILSACMGDILIVLLAMVQRRSVVIRESWTLEAKDWQLKQWLCRSYLFWILWLADVSISVLYVFGFLANVSMADAEKWMASTGMSLLQDLVLKPVYLALAYGTLASLVLCASPSIAEKVMLRWMLCEETPEKSADLEAASRPATDSLRQACTASHDAAEIYTDSI</sequence>
<comment type="caution">
    <text evidence="2">The sequence shown here is derived from an EMBL/GenBank/DDBJ whole genome shotgun (WGS) entry which is preliminary data.</text>
</comment>
<reference evidence="2" key="1">
    <citation type="submission" date="2021-02" db="EMBL/GenBank/DDBJ databases">
        <authorList>
            <person name="Dougan E. K."/>
            <person name="Rhodes N."/>
            <person name="Thang M."/>
            <person name="Chan C."/>
        </authorList>
    </citation>
    <scope>NUCLEOTIDE SEQUENCE</scope>
</reference>
<evidence type="ECO:0000313" key="3">
    <source>
        <dbReference type="Proteomes" id="UP000649617"/>
    </source>
</evidence>
<dbReference type="Proteomes" id="UP000649617">
    <property type="component" value="Unassembled WGS sequence"/>
</dbReference>
<feature type="transmembrane region" description="Helical" evidence="1">
    <location>
        <begin position="124"/>
        <end position="143"/>
    </location>
</feature>
<keyword evidence="3" id="KW-1185">Reference proteome</keyword>
<dbReference type="OrthoDB" id="440525at2759"/>
<dbReference type="AlphaFoldDB" id="A0A812XLI6"/>
<evidence type="ECO:0000313" key="2">
    <source>
        <dbReference type="EMBL" id="CAE7740185.1"/>
    </source>
</evidence>
<gene>
    <name evidence="2" type="primary">rngB</name>
    <name evidence="2" type="ORF">SPIL2461_LOCUS21287</name>
</gene>
<evidence type="ECO:0000256" key="1">
    <source>
        <dbReference type="SAM" id="Phobius"/>
    </source>
</evidence>
<feature type="transmembrane region" description="Helical" evidence="1">
    <location>
        <begin position="163"/>
        <end position="186"/>
    </location>
</feature>
<feature type="transmembrane region" description="Helical" evidence="1">
    <location>
        <begin position="263"/>
        <end position="283"/>
    </location>
</feature>
<feature type="transmembrane region" description="Helical" evidence="1">
    <location>
        <begin position="214"/>
        <end position="236"/>
    </location>
</feature>
<accession>A0A812XLI6</accession>
<protein>
    <submittedName>
        <fullName evidence="2">RngB protein</fullName>
    </submittedName>
</protein>
<proteinExistence type="predicted"/>
<name>A0A812XLI6_SYMPI</name>
<dbReference type="EMBL" id="CAJNIZ010046117">
    <property type="protein sequence ID" value="CAE7740185.1"/>
    <property type="molecule type" value="Genomic_DNA"/>
</dbReference>
<keyword evidence="1" id="KW-0812">Transmembrane</keyword>
<keyword evidence="1" id="KW-1133">Transmembrane helix</keyword>
<keyword evidence="1" id="KW-0472">Membrane</keyword>
<organism evidence="2 3">
    <name type="scientific">Symbiodinium pilosum</name>
    <name type="common">Dinoflagellate</name>
    <dbReference type="NCBI Taxonomy" id="2952"/>
    <lineage>
        <taxon>Eukaryota</taxon>
        <taxon>Sar</taxon>
        <taxon>Alveolata</taxon>
        <taxon>Dinophyceae</taxon>
        <taxon>Suessiales</taxon>
        <taxon>Symbiodiniaceae</taxon>
        <taxon>Symbiodinium</taxon>
    </lineage>
</organism>